<evidence type="ECO:0000313" key="8">
    <source>
        <dbReference type="EMBL" id="NNF06435.1"/>
    </source>
</evidence>
<evidence type="ECO:0000256" key="1">
    <source>
        <dbReference type="ARBA" id="ARBA00001974"/>
    </source>
</evidence>
<feature type="non-terminal residue" evidence="8">
    <location>
        <position position="210"/>
    </location>
</feature>
<dbReference type="EMBL" id="JABDJR010000257">
    <property type="protein sequence ID" value="NNF06435.1"/>
    <property type="molecule type" value="Genomic_DNA"/>
</dbReference>
<dbReference type="GO" id="GO:0004502">
    <property type="term" value="F:kynurenine 3-monooxygenase activity"/>
    <property type="evidence" value="ECO:0007669"/>
    <property type="project" value="TreeGrafter"/>
</dbReference>
<protein>
    <submittedName>
        <fullName evidence="8">FAD-dependent monooxygenase</fullName>
    </submittedName>
</protein>
<dbReference type="SUPFAM" id="SSF51905">
    <property type="entry name" value="FAD/NAD(P)-binding domain"/>
    <property type="match status" value="1"/>
</dbReference>
<accession>A0A7Y2EAL5</accession>
<evidence type="ECO:0000259" key="7">
    <source>
        <dbReference type="Pfam" id="PF01494"/>
    </source>
</evidence>
<sequence length="210" mass="23248">MSQDTSPTPDFSVFGGGLAGPLMALYLEQAGKTVNIFELRKDPRPSKDEGGRSINLALSHRGIHALKEVGVLDKVLETAIPMRGRMMHGVDGSLTFQPYGTEPDHVLYSVSRSGLNRLLLQEAGKRDNINLLFERKCLWLDLAERQGHFEIPGEAEPVTLPVGSVIGADGAFSKVRAAIRRRERFNYQQDYLTYGYKELTMPPDADGGFK</sequence>
<evidence type="ECO:0000256" key="5">
    <source>
        <dbReference type="ARBA" id="ARBA00023002"/>
    </source>
</evidence>
<keyword evidence="6 8" id="KW-0503">Monooxygenase</keyword>
<comment type="cofactor">
    <cofactor evidence="1">
        <name>FAD</name>
        <dbReference type="ChEBI" id="CHEBI:57692"/>
    </cofactor>
</comment>
<reference evidence="8 9" key="1">
    <citation type="submission" date="2020-03" db="EMBL/GenBank/DDBJ databases">
        <title>Metabolic flexibility allows generalist bacteria to become dominant in a frequently disturbed ecosystem.</title>
        <authorList>
            <person name="Chen Y.-J."/>
            <person name="Leung P.M."/>
            <person name="Bay S.K."/>
            <person name="Hugenholtz P."/>
            <person name="Kessler A.J."/>
            <person name="Shelley G."/>
            <person name="Waite D.W."/>
            <person name="Cook P.L."/>
            <person name="Greening C."/>
        </authorList>
    </citation>
    <scope>NUCLEOTIDE SEQUENCE [LARGE SCALE GENOMIC DNA]</scope>
    <source>
        <strain evidence="8">SS_bin_28</strain>
    </source>
</reference>
<dbReference type="PANTHER" id="PTHR46028">
    <property type="entry name" value="KYNURENINE 3-MONOOXYGENASE"/>
    <property type="match status" value="1"/>
</dbReference>
<dbReference type="Proteomes" id="UP000547674">
    <property type="component" value="Unassembled WGS sequence"/>
</dbReference>
<evidence type="ECO:0000256" key="3">
    <source>
        <dbReference type="ARBA" id="ARBA00022827"/>
    </source>
</evidence>
<organism evidence="8 9">
    <name type="scientific">Eiseniibacteriota bacterium</name>
    <dbReference type="NCBI Taxonomy" id="2212470"/>
    <lineage>
        <taxon>Bacteria</taxon>
        <taxon>Candidatus Eiseniibacteriota</taxon>
    </lineage>
</organism>
<keyword evidence="2" id="KW-0285">Flavoprotein</keyword>
<evidence type="ECO:0000256" key="4">
    <source>
        <dbReference type="ARBA" id="ARBA00022857"/>
    </source>
</evidence>
<dbReference type="InterPro" id="IPR002938">
    <property type="entry name" value="FAD-bd"/>
</dbReference>
<name>A0A7Y2EAL5_UNCEI</name>
<gene>
    <name evidence="8" type="ORF">HKN21_06715</name>
</gene>
<keyword evidence="5" id="KW-0560">Oxidoreductase</keyword>
<dbReference type="InterPro" id="IPR036188">
    <property type="entry name" value="FAD/NAD-bd_sf"/>
</dbReference>
<dbReference type="Gene3D" id="3.50.50.60">
    <property type="entry name" value="FAD/NAD(P)-binding domain"/>
    <property type="match status" value="1"/>
</dbReference>
<dbReference type="GO" id="GO:0071949">
    <property type="term" value="F:FAD binding"/>
    <property type="evidence" value="ECO:0007669"/>
    <property type="project" value="InterPro"/>
</dbReference>
<keyword evidence="3" id="KW-0274">FAD</keyword>
<evidence type="ECO:0000313" key="9">
    <source>
        <dbReference type="Proteomes" id="UP000547674"/>
    </source>
</evidence>
<proteinExistence type="predicted"/>
<dbReference type="PANTHER" id="PTHR46028:SF2">
    <property type="entry name" value="KYNURENINE 3-MONOOXYGENASE"/>
    <property type="match status" value="1"/>
</dbReference>
<dbReference type="GO" id="GO:0070189">
    <property type="term" value="P:kynurenine metabolic process"/>
    <property type="evidence" value="ECO:0007669"/>
    <property type="project" value="TreeGrafter"/>
</dbReference>
<comment type="caution">
    <text evidence="8">The sequence shown here is derived from an EMBL/GenBank/DDBJ whole genome shotgun (WGS) entry which is preliminary data.</text>
</comment>
<evidence type="ECO:0000256" key="6">
    <source>
        <dbReference type="ARBA" id="ARBA00023033"/>
    </source>
</evidence>
<evidence type="ECO:0000256" key="2">
    <source>
        <dbReference type="ARBA" id="ARBA00022630"/>
    </source>
</evidence>
<feature type="domain" description="FAD-binding" evidence="7">
    <location>
        <begin position="13"/>
        <end position="180"/>
    </location>
</feature>
<dbReference type="Pfam" id="PF01494">
    <property type="entry name" value="FAD_binding_3"/>
    <property type="match status" value="1"/>
</dbReference>
<keyword evidence="4" id="KW-0521">NADP</keyword>
<dbReference type="AlphaFoldDB" id="A0A7Y2EAL5"/>